<feature type="transmembrane region" description="Helical" evidence="2">
    <location>
        <begin position="358"/>
        <end position="381"/>
    </location>
</feature>
<keyword evidence="3" id="KW-0732">Signal</keyword>
<feature type="region of interest" description="Disordered" evidence="1">
    <location>
        <begin position="441"/>
        <end position="482"/>
    </location>
</feature>
<feature type="transmembrane region" description="Helical" evidence="2">
    <location>
        <begin position="258"/>
        <end position="277"/>
    </location>
</feature>
<organism evidence="5 6">
    <name type="scientific">Paraburkholderia tropica</name>
    <dbReference type="NCBI Taxonomy" id="92647"/>
    <lineage>
        <taxon>Bacteria</taxon>
        <taxon>Pseudomonadati</taxon>
        <taxon>Pseudomonadota</taxon>
        <taxon>Betaproteobacteria</taxon>
        <taxon>Burkholderiales</taxon>
        <taxon>Burkholderiaceae</taxon>
        <taxon>Paraburkholderia</taxon>
    </lineage>
</organism>
<accession>A0AAQ1JTD6</accession>
<dbReference type="Pfam" id="PF04536">
    <property type="entry name" value="TPM_phosphatase"/>
    <property type="match status" value="1"/>
</dbReference>
<proteinExistence type="predicted"/>
<evidence type="ECO:0000313" key="5">
    <source>
        <dbReference type="EMBL" id="SEJ46068.1"/>
    </source>
</evidence>
<evidence type="ECO:0000256" key="3">
    <source>
        <dbReference type="SAM" id="SignalP"/>
    </source>
</evidence>
<sequence>MIRLGWLAALLICVAAHAGVNDGANGAGSAVDNGAASGDAASVVANSEANADACTQADTAPLAATVLSADSLPHPKGRVTDLTGALSSVCKADLTRRLAALEQQTGDQLAVLLVPSTGDVSIEQYATQIFEQWKLGQKKTDNGILLVAALHDHHVRIEVGYGLEGTIPDVIAGRIIRERIVPAFRENNIEAGISAAVDSLTQRLTDPEQTGASTPDATADESAASPDANTANTADSASAASMRTPPMLAPPTRYDGPLLWLGLAFVNLLLGVIGSRIDTNRRARAKAEADATAAERAGNDQSDKNATNNIANETGNGRPPRRRRREFDLGFPVWPLVTGLVATILLLIVWLPPGPDDLVTVLLGGAFVGFLPCALGMALYSWAGVRKWTAIGGGIYALVTGFVCATGVGFADALGIAAFVVLAGFVVIGWIVAKIMGIDLSSNSSSSSSGSWFSRSSRSSDDDSGWGGGGGSSGGGGASGNW</sequence>
<evidence type="ECO:0000256" key="1">
    <source>
        <dbReference type="SAM" id="MobiDB-lite"/>
    </source>
</evidence>
<feature type="compositionally biased region" description="Polar residues" evidence="1">
    <location>
        <begin position="304"/>
        <end position="315"/>
    </location>
</feature>
<feature type="compositionally biased region" description="Gly residues" evidence="1">
    <location>
        <begin position="465"/>
        <end position="482"/>
    </location>
</feature>
<feature type="compositionally biased region" description="Low complexity" evidence="1">
    <location>
        <begin position="227"/>
        <end position="240"/>
    </location>
</feature>
<dbReference type="PANTHER" id="PTHR30373">
    <property type="entry name" value="UPF0603 PROTEIN YGCG"/>
    <property type="match status" value="1"/>
</dbReference>
<dbReference type="RefSeq" id="WP_074982752.1">
    <property type="nucleotide sequence ID" value="NZ_CADFGN010000002.1"/>
</dbReference>
<reference evidence="5 6" key="1">
    <citation type="submission" date="2016-10" db="EMBL/GenBank/DDBJ databases">
        <authorList>
            <person name="Varghese N."/>
            <person name="Submissions S."/>
        </authorList>
    </citation>
    <scope>NUCLEOTIDE SEQUENCE [LARGE SCALE GENOMIC DNA]</scope>
    <source>
        <strain evidence="5 6">LMG 22274</strain>
    </source>
</reference>
<feature type="transmembrane region" description="Helical" evidence="2">
    <location>
        <begin position="388"/>
        <end position="408"/>
    </location>
</feature>
<dbReference type="Gene3D" id="3.10.310.50">
    <property type="match status" value="1"/>
</dbReference>
<evidence type="ECO:0000313" key="6">
    <source>
        <dbReference type="Proteomes" id="UP000183529"/>
    </source>
</evidence>
<evidence type="ECO:0000259" key="4">
    <source>
        <dbReference type="Pfam" id="PF04536"/>
    </source>
</evidence>
<keyword evidence="2" id="KW-0472">Membrane</keyword>
<protein>
    <recommendedName>
        <fullName evidence="4">TPM domain-containing protein</fullName>
    </recommendedName>
</protein>
<evidence type="ECO:0000256" key="2">
    <source>
        <dbReference type="SAM" id="Phobius"/>
    </source>
</evidence>
<dbReference type="EMBL" id="FNZM01000005">
    <property type="protein sequence ID" value="SEJ46068.1"/>
    <property type="molecule type" value="Genomic_DNA"/>
</dbReference>
<dbReference type="AlphaFoldDB" id="A0AAQ1JTD6"/>
<feature type="transmembrane region" description="Helical" evidence="2">
    <location>
        <begin position="414"/>
        <end position="433"/>
    </location>
</feature>
<name>A0AAQ1JTD6_9BURK</name>
<feature type="region of interest" description="Disordered" evidence="1">
    <location>
        <begin position="203"/>
        <end position="248"/>
    </location>
</feature>
<feature type="domain" description="TPM" evidence="4">
    <location>
        <begin position="79"/>
        <end position="202"/>
    </location>
</feature>
<dbReference type="InterPro" id="IPR007621">
    <property type="entry name" value="TPM_dom"/>
</dbReference>
<feature type="compositionally biased region" description="Low complexity" evidence="1">
    <location>
        <begin position="441"/>
        <end position="457"/>
    </location>
</feature>
<feature type="region of interest" description="Disordered" evidence="1">
    <location>
        <begin position="288"/>
        <end position="323"/>
    </location>
</feature>
<feature type="transmembrane region" description="Helical" evidence="2">
    <location>
        <begin position="331"/>
        <end position="352"/>
    </location>
</feature>
<dbReference type="Proteomes" id="UP000183529">
    <property type="component" value="Unassembled WGS sequence"/>
</dbReference>
<keyword evidence="2" id="KW-1133">Transmembrane helix</keyword>
<feature type="chain" id="PRO_5042863079" description="TPM domain-containing protein" evidence="3">
    <location>
        <begin position="19"/>
        <end position="482"/>
    </location>
</feature>
<keyword evidence="2" id="KW-0812">Transmembrane</keyword>
<comment type="caution">
    <text evidence="5">The sequence shown here is derived from an EMBL/GenBank/DDBJ whole genome shotgun (WGS) entry which is preliminary data.</text>
</comment>
<gene>
    <name evidence="5" type="ORF">SAMN05216550_10533</name>
</gene>
<feature type="compositionally biased region" description="Polar residues" evidence="1">
    <location>
        <begin position="203"/>
        <end position="216"/>
    </location>
</feature>
<dbReference type="PANTHER" id="PTHR30373:SF2">
    <property type="entry name" value="UPF0603 PROTEIN YGCG"/>
    <property type="match status" value="1"/>
</dbReference>
<feature type="signal peptide" evidence="3">
    <location>
        <begin position="1"/>
        <end position="18"/>
    </location>
</feature>